<evidence type="ECO:0000256" key="1">
    <source>
        <dbReference type="SAM" id="Phobius"/>
    </source>
</evidence>
<keyword evidence="1" id="KW-0812">Transmembrane</keyword>
<evidence type="ECO:0000313" key="4">
    <source>
        <dbReference type="Proteomes" id="UP001597297"/>
    </source>
</evidence>
<keyword evidence="1" id="KW-1133">Transmembrane helix</keyword>
<keyword evidence="1" id="KW-0472">Membrane</keyword>
<dbReference type="PANTHER" id="PTHR19353">
    <property type="entry name" value="FATTY ACID DESATURASE 2"/>
    <property type="match status" value="1"/>
</dbReference>
<feature type="transmembrane region" description="Helical" evidence="1">
    <location>
        <begin position="96"/>
        <end position="114"/>
    </location>
</feature>
<protein>
    <submittedName>
        <fullName evidence="3">Fatty acid desaturase</fullName>
        <ecNumber evidence="3">1.14.19.-</ecNumber>
    </submittedName>
</protein>
<proteinExistence type="predicted"/>
<feature type="transmembrane region" description="Helical" evidence="1">
    <location>
        <begin position="62"/>
        <end position="84"/>
    </location>
</feature>
<comment type="caution">
    <text evidence="3">The sequence shown here is derived from an EMBL/GenBank/DDBJ whole genome shotgun (WGS) entry which is preliminary data.</text>
</comment>
<organism evidence="3 4">
    <name type="scientific">Rubritalea spongiae</name>
    <dbReference type="NCBI Taxonomy" id="430797"/>
    <lineage>
        <taxon>Bacteria</taxon>
        <taxon>Pseudomonadati</taxon>
        <taxon>Verrucomicrobiota</taxon>
        <taxon>Verrucomicrobiia</taxon>
        <taxon>Verrucomicrobiales</taxon>
        <taxon>Rubritaleaceae</taxon>
        <taxon>Rubritalea</taxon>
    </lineage>
</organism>
<dbReference type="CDD" id="cd03507">
    <property type="entry name" value="Delta12-FADS-like"/>
    <property type="match status" value="1"/>
</dbReference>
<dbReference type="GO" id="GO:0016491">
    <property type="term" value="F:oxidoreductase activity"/>
    <property type="evidence" value="ECO:0007669"/>
    <property type="project" value="UniProtKB-KW"/>
</dbReference>
<feature type="transmembrane region" description="Helical" evidence="1">
    <location>
        <begin position="35"/>
        <end position="56"/>
    </location>
</feature>
<feature type="transmembrane region" description="Helical" evidence="1">
    <location>
        <begin position="191"/>
        <end position="210"/>
    </location>
</feature>
<evidence type="ECO:0000313" key="3">
    <source>
        <dbReference type="EMBL" id="MFD2275779.1"/>
    </source>
</evidence>
<dbReference type="Pfam" id="PF00487">
    <property type="entry name" value="FA_desaturase"/>
    <property type="match status" value="1"/>
</dbReference>
<dbReference type="InterPro" id="IPR012171">
    <property type="entry name" value="Fatty_acid_desaturase"/>
</dbReference>
<evidence type="ECO:0000259" key="2">
    <source>
        <dbReference type="Pfam" id="PF00487"/>
    </source>
</evidence>
<dbReference type="InterPro" id="IPR005804">
    <property type="entry name" value="FA_desaturase_dom"/>
</dbReference>
<dbReference type="EC" id="1.14.19.-" evidence="3"/>
<feature type="transmembrane region" description="Helical" evidence="1">
    <location>
        <begin position="161"/>
        <end position="179"/>
    </location>
</feature>
<dbReference type="RefSeq" id="WP_377094308.1">
    <property type="nucleotide sequence ID" value="NZ_JBHSJM010000001.1"/>
</dbReference>
<dbReference type="EMBL" id="JBHUJC010000012">
    <property type="protein sequence ID" value="MFD2275779.1"/>
    <property type="molecule type" value="Genomic_DNA"/>
</dbReference>
<keyword evidence="4" id="KW-1185">Reference proteome</keyword>
<dbReference type="PANTHER" id="PTHR19353:SF73">
    <property type="entry name" value="FATTY ACID DESATURASE"/>
    <property type="match status" value="1"/>
</dbReference>
<sequence>MSKDTPTDKAEVFKNPKAWRKIVVKYQQPDLAKACWQLVNTLVSFFAVWVAMYFVYEISPWLTIPLMLIGGGLGVRIFIIFHDCGHQSFFKSRRANDIWGYITGVLVFTPYRFWHWEHRIHHSTTGDLDGRAEGDVWTMTVKEYEESTWSMRLLYRLVRNPFLLFTVSPMFLFLIWYRFSVKKASRKDRLSVLWTNLGIAVMVGAGWYLLGWQKYLILQLGVSFVANSAGVWIFYVQHQFEDVYWARNEEWNFAAAALEGSSFYKLPKVLQWFSGNIGFHHIHHLSSRIPNYRLEECHDSEPLFQQVPAMTLRSSLACLKYRLHDEENGRLVGFDYLKDYRKARLAP</sequence>
<gene>
    <name evidence="3" type="ORF">ACFSQZ_04795</name>
</gene>
<reference evidence="4" key="1">
    <citation type="journal article" date="2019" name="Int. J. Syst. Evol. Microbiol.">
        <title>The Global Catalogue of Microorganisms (GCM) 10K type strain sequencing project: providing services to taxonomists for standard genome sequencing and annotation.</title>
        <authorList>
            <consortium name="The Broad Institute Genomics Platform"/>
            <consortium name="The Broad Institute Genome Sequencing Center for Infectious Disease"/>
            <person name="Wu L."/>
            <person name="Ma J."/>
        </authorList>
    </citation>
    <scope>NUCLEOTIDE SEQUENCE [LARGE SCALE GENOMIC DNA]</scope>
    <source>
        <strain evidence="4">JCM 16545</strain>
    </source>
</reference>
<feature type="domain" description="Fatty acid desaturase" evidence="2">
    <location>
        <begin position="60"/>
        <end position="299"/>
    </location>
</feature>
<name>A0ABW5E151_9BACT</name>
<keyword evidence="3" id="KW-0560">Oxidoreductase</keyword>
<feature type="transmembrane region" description="Helical" evidence="1">
    <location>
        <begin position="216"/>
        <end position="235"/>
    </location>
</feature>
<dbReference type="Proteomes" id="UP001597297">
    <property type="component" value="Unassembled WGS sequence"/>
</dbReference>
<accession>A0ABW5E151</accession>